<reference evidence="3 4" key="1">
    <citation type="submission" date="2016-03" db="EMBL/GenBank/DDBJ databases">
        <authorList>
            <person name="Ploux O."/>
        </authorList>
    </citation>
    <scope>NUCLEOTIDE SEQUENCE [LARGE SCALE GENOMIC DNA]</scope>
    <source>
        <strain evidence="3 4">UAMH 11012</strain>
    </source>
</reference>
<evidence type="ECO:0000259" key="2">
    <source>
        <dbReference type="Pfam" id="PF20150"/>
    </source>
</evidence>
<keyword evidence="4" id="KW-1185">Reference proteome</keyword>
<dbReference type="PANTHER" id="PTHR35910:SF1">
    <property type="entry name" value="2EXR DOMAIN-CONTAINING PROTEIN"/>
    <property type="match status" value="1"/>
</dbReference>
<sequence>MSLRKDDKTSDSNCSATGVEETSDKGIKSDALPPTTGQVLTKTELKLGPLTKFKLFPKLPVELRLKIWNLCLPHAKTIRIEGHALQNEIFDVALIPHPRDLPLALLNVCKESNETFIEHLPCVLPVCSKDGQGDSYYTGLQQLRFGDVDTIHINDFDRIYPKHQPLISKQSWVGQVKKLSVSMKNNWKVDWPQLLEDFKGLTKLEIECKIIYLPNTYLSRHWAQSLVELQSLKESRGGDATFPEIAVREFNTFRARE</sequence>
<dbReference type="Pfam" id="PF20150">
    <property type="entry name" value="2EXR"/>
    <property type="match status" value="1"/>
</dbReference>
<protein>
    <recommendedName>
        <fullName evidence="2">2EXR domain-containing protein</fullName>
    </recommendedName>
</protein>
<proteinExistence type="predicted"/>
<evidence type="ECO:0000256" key="1">
    <source>
        <dbReference type="SAM" id="MobiDB-lite"/>
    </source>
</evidence>
<dbReference type="EMBL" id="FJOG01000001">
    <property type="protein sequence ID" value="CZR51073.1"/>
    <property type="molecule type" value="Genomic_DNA"/>
</dbReference>
<evidence type="ECO:0000313" key="3">
    <source>
        <dbReference type="EMBL" id="CZR51073.1"/>
    </source>
</evidence>
<feature type="compositionally biased region" description="Basic and acidic residues" evidence="1">
    <location>
        <begin position="1"/>
        <end position="10"/>
    </location>
</feature>
<dbReference type="AlphaFoldDB" id="A0A1L7WE64"/>
<evidence type="ECO:0000313" key="4">
    <source>
        <dbReference type="Proteomes" id="UP000184330"/>
    </source>
</evidence>
<name>A0A1L7WE64_9HELO</name>
<dbReference type="PANTHER" id="PTHR35910">
    <property type="entry name" value="2EXR DOMAIN-CONTAINING PROTEIN"/>
    <property type="match status" value="1"/>
</dbReference>
<dbReference type="OrthoDB" id="3498600at2759"/>
<accession>A0A1L7WE64</accession>
<feature type="region of interest" description="Disordered" evidence="1">
    <location>
        <begin position="1"/>
        <end position="35"/>
    </location>
</feature>
<dbReference type="Proteomes" id="UP000184330">
    <property type="component" value="Unassembled WGS sequence"/>
</dbReference>
<gene>
    <name evidence="3" type="ORF">PAC_00948</name>
</gene>
<organism evidence="3 4">
    <name type="scientific">Phialocephala subalpina</name>
    <dbReference type="NCBI Taxonomy" id="576137"/>
    <lineage>
        <taxon>Eukaryota</taxon>
        <taxon>Fungi</taxon>
        <taxon>Dikarya</taxon>
        <taxon>Ascomycota</taxon>
        <taxon>Pezizomycotina</taxon>
        <taxon>Leotiomycetes</taxon>
        <taxon>Helotiales</taxon>
        <taxon>Mollisiaceae</taxon>
        <taxon>Phialocephala</taxon>
        <taxon>Phialocephala fortinii species complex</taxon>
    </lineage>
</organism>
<feature type="domain" description="2EXR" evidence="2">
    <location>
        <begin position="53"/>
        <end position="122"/>
    </location>
</feature>
<dbReference type="InterPro" id="IPR045518">
    <property type="entry name" value="2EXR"/>
</dbReference>